<feature type="non-terminal residue" evidence="7">
    <location>
        <position position="1"/>
    </location>
</feature>
<dbReference type="PANTHER" id="PTHR42800">
    <property type="entry name" value="EXOINULINASE INUD (AFU_ORTHOLOGUE AFUA_5G00480)"/>
    <property type="match status" value="1"/>
</dbReference>
<proteinExistence type="inferred from homology"/>
<dbReference type="OrthoDB" id="202537at2759"/>
<dbReference type="GO" id="GO:0005737">
    <property type="term" value="C:cytoplasm"/>
    <property type="evidence" value="ECO:0007669"/>
    <property type="project" value="TreeGrafter"/>
</dbReference>
<organism evidence="7 8">
    <name type="scientific">Leptotrombidium deliense</name>
    <dbReference type="NCBI Taxonomy" id="299467"/>
    <lineage>
        <taxon>Eukaryota</taxon>
        <taxon>Metazoa</taxon>
        <taxon>Ecdysozoa</taxon>
        <taxon>Arthropoda</taxon>
        <taxon>Chelicerata</taxon>
        <taxon>Arachnida</taxon>
        <taxon>Acari</taxon>
        <taxon>Acariformes</taxon>
        <taxon>Trombidiformes</taxon>
        <taxon>Prostigmata</taxon>
        <taxon>Anystina</taxon>
        <taxon>Parasitengona</taxon>
        <taxon>Trombiculoidea</taxon>
        <taxon>Trombiculidae</taxon>
        <taxon>Leptotrombidium</taxon>
    </lineage>
</organism>
<keyword evidence="3 4" id="KW-0326">Glycosidase</keyword>
<comment type="similarity">
    <text evidence="1 4">Belongs to the glycosyl hydrolase 32 family.</text>
</comment>
<sequence>ERFRPQIHFSAPNYWMNDPNGLVYYNGVYHLFYQCNPHGIDFGVMYWCHAASQDLVHWCNLPVALHPNSLGMIFSGSAVVDVNNVTGLQKPEQKCDNLIALYTQNLVLNNKDATLNPLQQQSLAYSADNGVSWKTYKYNPILKNPGIQNFRDPKVITYNGAYIMLIAAGDRIIFYYSHNLTHWTFLSTFGEDSGAHGGVWECPDMFQLKLNDMSYWILIVNINPGAPNSGSGTQYFVGQFDGQHFINSNTKETILWLDYGPDNYAGDSWFGVAGNPVFIGWMSNWLYAANLTTFPWRGQMTFVRRLSLKSASGKIYVASKPHENIKLIYSDKQINLRASQQCKVLQKLQGSYAYDVKFRFNLQAHKQINFCLRNAFNEKLCIIYVKQSNLIVLDRSKARFNQSEVFTSTAKAKRISKSDLMNWRIIIDVSSVELFVDDGLTTMTALYFTKKPLDIMTVNSDATFCVKPYLVSTANIQPLNSIWQKDSCQLCDQKLLTHKKCNKVE</sequence>
<dbReference type="VEuPathDB" id="VectorBase:LDEU007288"/>
<dbReference type="Proteomes" id="UP000288716">
    <property type="component" value="Unassembled WGS sequence"/>
</dbReference>
<evidence type="ECO:0000313" key="7">
    <source>
        <dbReference type="EMBL" id="RWS24752.1"/>
    </source>
</evidence>
<protein>
    <submittedName>
        <fullName evidence="7">Glycosyl hydrolase family 32-like protein</fullName>
    </submittedName>
</protein>
<dbReference type="InterPro" id="IPR001362">
    <property type="entry name" value="Glyco_hydro_32"/>
</dbReference>
<dbReference type="EMBL" id="NCKV01004457">
    <property type="protein sequence ID" value="RWS24752.1"/>
    <property type="molecule type" value="Genomic_DNA"/>
</dbReference>
<comment type="caution">
    <text evidence="7">The sequence shown here is derived from an EMBL/GenBank/DDBJ whole genome shotgun (WGS) entry which is preliminary data.</text>
</comment>
<evidence type="ECO:0000256" key="4">
    <source>
        <dbReference type="RuleBase" id="RU362110"/>
    </source>
</evidence>
<dbReference type="SMART" id="SM00640">
    <property type="entry name" value="Glyco_32"/>
    <property type="match status" value="1"/>
</dbReference>
<dbReference type="InterPro" id="IPR013189">
    <property type="entry name" value="Glyco_hydro_32_C"/>
</dbReference>
<evidence type="ECO:0000256" key="1">
    <source>
        <dbReference type="ARBA" id="ARBA00009902"/>
    </source>
</evidence>
<gene>
    <name evidence="7" type="ORF">B4U80_04378</name>
</gene>
<feature type="domain" description="Glycosyl hydrolase family 32 N-terminal" evidence="5">
    <location>
        <begin position="8"/>
        <end position="316"/>
    </location>
</feature>
<evidence type="ECO:0000313" key="8">
    <source>
        <dbReference type="Proteomes" id="UP000288716"/>
    </source>
</evidence>
<name>A0A443SB55_9ACAR</name>
<keyword evidence="2 4" id="KW-0378">Hydrolase</keyword>
<feature type="domain" description="Glycosyl hydrolase family 32 C-terminal" evidence="6">
    <location>
        <begin position="346"/>
        <end position="460"/>
    </location>
</feature>
<dbReference type="Gene3D" id="2.60.120.560">
    <property type="entry name" value="Exo-inulinase, domain 1"/>
    <property type="match status" value="1"/>
</dbReference>
<dbReference type="Gene3D" id="2.115.10.20">
    <property type="entry name" value="Glycosyl hydrolase domain, family 43"/>
    <property type="match status" value="1"/>
</dbReference>
<dbReference type="Pfam" id="PF00251">
    <property type="entry name" value="Glyco_hydro_32N"/>
    <property type="match status" value="1"/>
</dbReference>
<accession>A0A443SB55</accession>
<evidence type="ECO:0000256" key="3">
    <source>
        <dbReference type="ARBA" id="ARBA00023295"/>
    </source>
</evidence>
<evidence type="ECO:0000256" key="2">
    <source>
        <dbReference type="ARBA" id="ARBA00022801"/>
    </source>
</evidence>
<dbReference type="InterPro" id="IPR013320">
    <property type="entry name" value="ConA-like_dom_sf"/>
</dbReference>
<dbReference type="SUPFAM" id="SSF49899">
    <property type="entry name" value="Concanavalin A-like lectins/glucanases"/>
    <property type="match status" value="1"/>
</dbReference>
<dbReference type="PANTHER" id="PTHR42800:SF1">
    <property type="entry name" value="EXOINULINASE INUD (AFU_ORTHOLOGUE AFUA_5G00480)"/>
    <property type="match status" value="1"/>
</dbReference>
<keyword evidence="8" id="KW-1185">Reference proteome</keyword>
<dbReference type="STRING" id="299467.A0A443SB55"/>
<dbReference type="AlphaFoldDB" id="A0A443SB55"/>
<dbReference type="GO" id="GO:0004575">
    <property type="term" value="F:sucrose alpha-glucosidase activity"/>
    <property type="evidence" value="ECO:0007669"/>
    <property type="project" value="TreeGrafter"/>
</dbReference>
<evidence type="ECO:0000259" key="5">
    <source>
        <dbReference type="Pfam" id="PF00251"/>
    </source>
</evidence>
<dbReference type="GO" id="GO:0005987">
    <property type="term" value="P:sucrose catabolic process"/>
    <property type="evidence" value="ECO:0007669"/>
    <property type="project" value="TreeGrafter"/>
</dbReference>
<dbReference type="InterPro" id="IPR013148">
    <property type="entry name" value="Glyco_hydro_32_N"/>
</dbReference>
<dbReference type="SUPFAM" id="SSF75005">
    <property type="entry name" value="Arabinanase/levansucrase/invertase"/>
    <property type="match status" value="1"/>
</dbReference>
<dbReference type="InterPro" id="IPR023296">
    <property type="entry name" value="Glyco_hydro_beta-prop_sf"/>
</dbReference>
<evidence type="ECO:0000259" key="6">
    <source>
        <dbReference type="Pfam" id="PF08244"/>
    </source>
</evidence>
<dbReference type="Pfam" id="PF08244">
    <property type="entry name" value="Glyco_hydro_32C"/>
    <property type="match status" value="1"/>
</dbReference>
<dbReference type="CDD" id="cd18622">
    <property type="entry name" value="GH32_Inu-like"/>
    <property type="match status" value="1"/>
</dbReference>
<reference evidence="7 8" key="1">
    <citation type="journal article" date="2018" name="Gigascience">
        <title>Genomes of trombidid mites reveal novel predicted allergens and laterally-transferred genes associated with secondary metabolism.</title>
        <authorList>
            <person name="Dong X."/>
            <person name="Chaisiri K."/>
            <person name="Xia D."/>
            <person name="Armstrong S.D."/>
            <person name="Fang Y."/>
            <person name="Donnelly M.J."/>
            <person name="Kadowaki T."/>
            <person name="McGarry J.W."/>
            <person name="Darby A.C."/>
            <person name="Makepeace B.L."/>
        </authorList>
    </citation>
    <scope>NUCLEOTIDE SEQUENCE [LARGE SCALE GENOMIC DNA]</scope>
    <source>
        <strain evidence="7">UoL-UT</strain>
    </source>
</reference>